<organism evidence="3 4">
    <name type="scientific">Bradyrhizobium brasilense</name>
    <dbReference type="NCBI Taxonomy" id="1419277"/>
    <lineage>
        <taxon>Bacteria</taxon>
        <taxon>Pseudomonadati</taxon>
        <taxon>Pseudomonadota</taxon>
        <taxon>Alphaproteobacteria</taxon>
        <taxon>Hyphomicrobiales</taxon>
        <taxon>Nitrobacteraceae</taxon>
        <taxon>Bradyrhizobium</taxon>
    </lineage>
</organism>
<dbReference type="RefSeq" id="WP_310885154.1">
    <property type="nucleotide sequence ID" value="NZ_CP121646.1"/>
</dbReference>
<feature type="compositionally biased region" description="Basic residues" evidence="1">
    <location>
        <begin position="1"/>
        <end position="27"/>
    </location>
</feature>
<evidence type="ECO:0000256" key="1">
    <source>
        <dbReference type="SAM" id="MobiDB-lite"/>
    </source>
</evidence>
<name>A0ABY8JAG5_9BRAD</name>
<dbReference type="SUPFAM" id="SSF56281">
    <property type="entry name" value="Metallo-hydrolase/oxidoreductase"/>
    <property type="match status" value="1"/>
</dbReference>
<feature type="region of interest" description="Disordered" evidence="1">
    <location>
        <begin position="428"/>
        <end position="469"/>
    </location>
</feature>
<protein>
    <submittedName>
        <fullName evidence="3">MBL fold metallo-hydrolase</fullName>
    </submittedName>
</protein>
<dbReference type="Proteomes" id="UP001221546">
    <property type="component" value="Chromosome"/>
</dbReference>
<dbReference type="EMBL" id="CP121646">
    <property type="protein sequence ID" value="WFU62481.1"/>
    <property type="molecule type" value="Genomic_DNA"/>
</dbReference>
<evidence type="ECO:0000313" key="4">
    <source>
        <dbReference type="Proteomes" id="UP001221546"/>
    </source>
</evidence>
<dbReference type="PANTHER" id="PTHR30619">
    <property type="entry name" value="DNA INTERNALIZATION/COMPETENCE PROTEIN COMEC/REC2"/>
    <property type="match status" value="1"/>
</dbReference>
<dbReference type="Gene3D" id="3.60.15.10">
    <property type="entry name" value="Ribonuclease Z/Hydroxyacylglutathione hydrolase-like"/>
    <property type="match status" value="1"/>
</dbReference>
<evidence type="ECO:0000313" key="3">
    <source>
        <dbReference type="EMBL" id="WFU62481.1"/>
    </source>
</evidence>
<evidence type="ECO:0000259" key="2">
    <source>
        <dbReference type="Pfam" id="PF00753"/>
    </source>
</evidence>
<accession>A0ABY8JAG5</accession>
<feature type="region of interest" description="Disordered" evidence="1">
    <location>
        <begin position="1"/>
        <end position="35"/>
    </location>
</feature>
<dbReference type="PANTHER" id="PTHR30619:SF1">
    <property type="entry name" value="RECOMBINATION PROTEIN 2"/>
    <property type="match status" value="1"/>
</dbReference>
<dbReference type="InterPro" id="IPR052159">
    <property type="entry name" value="Competence_DNA_uptake"/>
</dbReference>
<gene>
    <name evidence="3" type="ORF">QA636_34110</name>
</gene>
<feature type="domain" description="Metallo-beta-lactamase" evidence="2">
    <location>
        <begin position="47"/>
        <end position="123"/>
    </location>
</feature>
<proteinExistence type="predicted"/>
<keyword evidence="4" id="KW-1185">Reference proteome</keyword>
<dbReference type="Pfam" id="PF00753">
    <property type="entry name" value="Lactamase_B"/>
    <property type="match status" value="1"/>
</dbReference>
<dbReference type="InterPro" id="IPR001279">
    <property type="entry name" value="Metallo-B-lactamas"/>
</dbReference>
<reference evidence="3 4" key="1">
    <citation type="submission" date="2023-04" db="EMBL/GenBank/DDBJ databases">
        <title>Australian commercial rhizobial inoculants.</title>
        <authorList>
            <person name="Kohlmeier M.G."/>
            <person name="O'Hara G.W."/>
            <person name="Colombi E."/>
            <person name="Ramsay J.P."/>
            <person name="Terpolilli J."/>
        </authorList>
    </citation>
    <scope>NUCLEOTIDE SEQUENCE [LARGE SCALE GENOMIC DNA]</scope>
    <source>
        <strain evidence="3 4">CB627</strain>
    </source>
</reference>
<dbReference type="InterPro" id="IPR036866">
    <property type="entry name" value="RibonucZ/Hydroxyglut_hydro"/>
</dbReference>
<sequence length="894" mass="96015">MAAKKVARKSSKKAAKKSSPAARRRRTSGPSGKSRFFLLDMGKEQYGDCLVCRFGERTVMIDAGHPSDFSGQTGYDSIPEQLGKILGGQAPFEIDLLIVTHGHNDHIGCLPKLVSEDAIRPKYAIVADPDLAFPPGYRDALGDELDGEFAKVVAGLLEEDHSFLSDAQLEEFLDAVAKLGQKYRDAIEKLDRDGTTIFKWGSTDPAELAPIYEMLAGTGFDIIGPAVPQLEICRDQIIAYARKARKAAEDVLSTLPADAPADASLLYKRILLGDPSMDALPLIDRKGTGSALNCQSLVIKFGEGDEKVLLAGDMQFADSEVDGLTAELADLRRKVVDAGPYHFVKMTHHTSKNGIDESLWEDLGRPPLLAHSGGSNDSGHPDSQALAYLKDLQGITFARTDRNGMISVDPGGHGAAAFKTSRGDLNDFSVNRRRRGRDETASSLPPTGIPWPPTEPEVTGRASSLRPLEPLTSGGADFVDLIFAKIPYRDGHMTIDGHTIEIRRPPSAGAGEIVQVREPADPSRSIGPRTRAASARRLASGRALSSLLFVTDKQRLARNVGREEAAQILKMIQDGDGKLLGVDGGAPERAVTSELATGKYKGVVVVGGYDVLKSQSVDVLDPALRGSLNRRSIAEDQDEFIVWSDEIYGDADGDGLAELPVSRIPDGKTPELVLTALAADKPVATADRFGICNAARPFSFDIYDADVPGTSKYMTSGPNGFRDVDPGRARQAFLYFMLHGLDRDGSRFWGDGRSGAIEAINTGILPRSGLGVVFAGCCWGALTVDQRANDTSNVVSPKTPEGSMALACLAAGALAFVGCTGVHYSPGPAGGFFGGPMHRAFWKILPRSDFSPAKALFEARKAFLAEMPHGRTAPLELAIERKIYRQFTCLGLGW</sequence>